<organism evidence="3">
    <name type="scientific">Methyloraptor flagellatus</name>
    <dbReference type="NCBI Taxonomy" id="3162530"/>
    <lineage>
        <taxon>Bacteria</taxon>
        <taxon>Pseudomonadati</taxon>
        <taxon>Pseudomonadota</taxon>
        <taxon>Alphaproteobacteria</taxon>
        <taxon>Hyphomicrobiales</taxon>
        <taxon>Ancalomicrobiaceae</taxon>
        <taxon>Methyloraptor</taxon>
    </lineage>
</organism>
<feature type="transmembrane region" description="Helical" evidence="1">
    <location>
        <begin position="7"/>
        <end position="26"/>
    </location>
</feature>
<dbReference type="PANTHER" id="PTHR23028:SF53">
    <property type="entry name" value="ACYL_TRANSF_3 DOMAIN-CONTAINING PROTEIN"/>
    <property type="match status" value="1"/>
</dbReference>
<accession>A0AAU7XG25</accession>
<dbReference type="GO" id="GO:0016020">
    <property type="term" value="C:membrane"/>
    <property type="evidence" value="ECO:0007669"/>
    <property type="project" value="TreeGrafter"/>
</dbReference>
<dbReference type="Pfam" id="PF01757">
    <property type="entry name" value="Acyl_transf_3"/>
    <property type="match status" value="1"/>
</dbReference>
<keyword evidence="1" id="KW-0812">Transmembrane</keyword>
<feature type="transmembrane region" description="Helical" evidence="1">
    <location>
        <begin position="322"/>
        <end position="342"/>
    </location>
</feature>
<gene>
    <name evidence="3" type="ORF">ABS361_10155</name>
</gene>
<dbReference type="AlphaFoldDB" id="A0AAU7XG25"/>
<proteinExistence type="predicted"/>
<name>A0AAU7XG25_9HYPH</name>
<evidence type="ECO:0000313" key="3">
    <source>
        <dbReference type="EMBL" id="XBY46531.1"/>
    </source>
</evidence>
<reference evidence="3" key="1">
    <citation type="submission" date="2024-06" db="EMBL/GenBank/DDBJ databases">
        <title>Methylostella associata gen. nov., sp. nov., a novel Ancalomicrobiaceae-affiliated facultatively methylotrophic bacteria that feed on methanotrophs of the genus Methylococcus.</title>
        <authorList>
            <person name="Saltykova V."/>
            <person name="Danilova O.V."/>
            <person name="Oshkin I.Y."/>
            <person name="Belova S.E."/>
            <person name="Pimenov N.V."/>
            <person name="Dedysh S.N."/>
        </authorList>
    </citation>
    <scope>NUCLEOTIDE SEQUENCE</scope>
    <source>
        <strain evidence="3">S20</strain>
    </source>
</reference>
<keyword evidence="3" id="KW-0012">Acyltransferase</keyword>
<evidence type="ECO:0000259" key="2">
    <source>
        <dbReference type="Pfam" id="PF01757"/>
    </source>
</evidence>
<feature type="transmembrane region" description="Helical" evidence="1">
    <location>
        <begin position="248"/>
        <end position="269"/>
    </location>
</feature>
<protein>
    <submittedName>
        <fullName evidence="3">Acyltransferase</fullName>
        <ecNumber evidence="3">2.3.-.-</ecNumber>
    </submittedName>
</protein>
<dbReference type="EMBL" id="CP158568">
    <property type="protein sequence ID" value="XBY46531.1"/>
    <property type="molecule type" value="Genomic_DNA"/>
</dbReference>
<dbReference type="EC" id="2.3.-.-" evidence="3"/>
<sequence length="367" mass="40495">MSHSRILGLDGLRGLAAFMVIVHHTAIKGTDIGGLSVFMFFILSGFLITGILIGQRKAIEAGGETIGTALKAFWLQRALRIFPAYYFWFVVFLVVDELAFGEKTLPYWPWYVLYLQNFLIGYVTFAWAEFTHTWSLAVEQQYYVFFAPLVLIVPSRLQLAFFAGAIGLCLVATLVLMSRGFEMVTLYTSPSTGFVFMACGAIMAATRGRVPAWVSSRPVFLLAVVLVVALALYPVAERNHIVKLPYVVLIVASALALSTVMLGILGRPLSWTVAILETRSLRFLGLISYALYIVHLPVGEWLEKNVDLERLGAVVGLSADMADFVIVSAVSILLATLSYHLVEKRFLALKQRLKRAPAPPDEAAPAL</sequence>
<dbReference type="PANTHER" id="PTHR23028">
    <property type="entry name" value="ACETYLTRANSFERASE"/>
    <property type="match status" value="1"/>
</dbReference>
<dbReference type="KEGG" id="mflg:ABS361_10155"/>
<keyword evidence="1" id="KW-0472">Membrane</keyword>
<feature type="domain" description="Acyltransferase 3" evidence="2">
    <location>
        <begin position="7"/>
        <end position="339"/>
    </location>
</feature>
<feature type="transmembrane region" description="Helical" evidence="1">
    <location>
        <begin position="187"/>
        <end position="206"/>
    </location>
</feature>
<dbReference type="InterPro" id="IPR050879">
    <property type="entry name" value="Acyltransferase_3"/>
</dbReference>
<feature type="transmembrane region" description="Helical" evidence="1">
    <location>
        <begin position="142"/>
        <end position="175"/>
    </location>
</feature>
<dbReference type="InterPro" id="IPR002656">
    <property type="entry name" value="Acyl_transf_3_dom"/>
</dbReference>
<feature type="transmembrane region" description="Helical" evidence="1">
    <location>
        <begin position="281"/>
        <end position="302"/>
    </location>
</feature>
<dbReference type="RefSeq" id="WP_407051625.1">
    <property type="nucleotide sequence ID" value="NZ_CP158568.1"/>
</dbReference>
<dbReference type="GO" id="GO:0009103">
    <property type="term" value="P:lipopolysaccharide biosynthetic process"/>
    <property type="evidence" value="ECO:0007669"/>
    <property type="project" value="TreeGrafter"/>
</dbReference>
<feature type="transmembrane region" description="Helical" evidence="1">
    <location>
        <begin position="74"/>
        <end position="95"/>
    </location>
</feature>
<keyword evidence="3" id="KW-0808">Transferase</keyword>
<evidence type="ECO:0000256" key="1">
    <source>
        <dbReference type="SAM" id="Phobius"/>
    </source>
</evidence>
<feature type="transmembrane region" description="Helical" evidence="1">
    <location>
        <begin position="218"/>
        <end position="236"/>
    </location>
</feature>
<dbReference type="GO" id="GO:0016747">
    <property type="term" value="F:acyltransferase activity, transferring groups other than amino-acyl groups"/>
    <property type="evidence" value="ECO:0007669"/>
    <property type="project" value="InterPro"/>
</dbReference>
<feature type="transmembrane region" description="Helical" evidence="1">
    <location>
        <begin position="107"/>
        <end position="130"/>
    </location>
</feature>
<feature type="transmembrane region" description="Helical" evidence="1">
    <location>
        <begin position="32"/>
        <end position="53"/>
    </location>
</feature>
<keyword evidence="1" id="KW-1133">Transmembrane helix</keyword>